<comment type="caution">
    <text evidence="1">The sequence shown here is derived from an EMBL/GenBank/DDBJ whole genome shotgun (WGS) entry which is preliminary data.</text>
</comment>
<reference evidence="1" key="1">
    <citation type="submission" date="2020-10" db="EMBL/GenBank/DDBJ databases">
        <authorList>
            <person name="Gilroy R."/>
        </authorList>
    </citation>
    <scope>NUCLEOTIDE SEQUENCE</scope>
    <source>
        <strain evidence="1">3924</strain>
    </source>
</reference>
<organism evidence="1 2">
    <name type="scientific">Candidatus Aphodosoma intestinipullorum</name>
    <dbReference type="NCBI Taxonomy" id="2840674"/>
    <lineage>
        <taxon>Bacteria</taxon>
        <taxon>Pseudomonadati</taxon>
        <taxon>Bacteroidota</taxon>
        <taxon>Bacteroidia</taxon>
        <taxon>Bacteroidales</taxon>
        <taxon>Candidatus Aphodosoma</taxon>
    </lineage>
</organism>
<dbReference type="Gene3D" id="3.90.70.50">
    <property type="entry name" value="Peptidase C10, streptopain"/>
    <property type="match status" value="1"/>
</dbReference>
<dbReference type="Proteomes" id="UP000712007">
    <property type="component" value="Unassembled WGS sequence"/>
</dbReference>
<sequence length="437" mass="47881">MKLKNISIVLTAVATALCACESREDVRVQQPDESEYIYEVRDGRLTAEAAMADLRSTLEAMGDHGRAEKMSAMEMPAIVTAADFRAARQSAGMMLAPQDGGTETADDTLLYVVNFGDGEGYAVMSTDASLGGDNLIALTESGSITIEDIVNPDTAERENPFLYMPGIRPMSDGEITIPGGGGGIGTGPGGTSPGGPTFYTPGKWENVEQTEIRTLPGCHQGSPYNNLCPPKGDTISPAGCGAIAALMLYSFHEDPSTIGGVTYSWKQIKAHEGVTAIIPQWVRTIGEECNTVYRKKYSYCMPGDITAAINNYSRYANAVKESKPDEEKVYSSLKAMKPIICGSVPNIAVTHGHYWLIDGYLKQRRKMTVLNNNGTTTSYYQYRELVHCSWGWGYGGNGYYQYRLFNPSKDRVIADSGAPQSDKDYTWGDWYFWCYFY</sequence>
<gene>
    <name evidence="1" type="ORF">IAC51_02975</name>
</gene>
<dbReference type="PROSITE" id="PS51257">
    <property type="entry name" value="PROKAR_LIPOPROTEIN"/>
    <property type="match status" value="1"/>
</dbReference>
<protein>
    <submittedName>
        <fullName evidence="1">C10 family peptidase</fullName>
    </submittedName>
</protein>
<name>A0A940DJ75_9BACT</name>
<dbReference type="EMBL" id="JADIMV010000050">
    <property type="protein sequence ID" value="MBO8439593.1"/>
    <property type="molecule type" value="Genomic_DNA"/>
</dbReference>
<proteinExistence type="predicted"/>
<dbReference type="GO" id="GO:0008234">
    <property type="term" value="F:cysteine-type peptidase activity"/>
    <property type="evidence" value="ECO:0007669"/>
    <property type="project" value="UniProtKB-KW"/>
</dbReference>
<dbReference type="GO" id="GO:0006508">
    <property type="term" value="P:proteolysis"/>
    <property type="evidence" value="ECO:0007669"/>
    <property type="project" value="UniProtKB-KW"/>
</dbReference>
<dbReference type="SUPFAM" id="SSF54001">
    <property type="entry name" value="Cysteine proteinases"/>
    <property type="match status" value="1"/>
</dbReference>
<dbReference type="InterPro" id="IPR044934">
    <property type="entry name" value="Streptopain_sf"/>
</dbReference>
<evidence type="ECO:0000313" key="1">
    <source>
        <dbReference type="EMBL" id="MBO8439593.1"/>
    </source>
</evidence>
<dbReference type="Pfam" id="PF01640">
    <property type="entry name" value="Peptidase_C10"/>
    <property type="match status" value="1"/>
</dbReference>
<accession>A0A940DJ75</accession>
<reference evidence="1" key="2">
    <citation type="journal article" date="2021" name="PeerJ">
        <title>Extensive microbial diversity within the chicken gut microbiome revealed by metagenomics and culture.</title>
        <authorList>
            <person name="Gilroy R."/>
            <person name="Ravi A."/>
            <person name="Getino M."/>
            <person name="Pursley I."/>
            <person name="Horton D.L."/>
            <person name="Alikhan N.F."/>
            <person name="Baker D."/>
            <person name="Gharbi K."/>
            <person name="Hall N."/>
            <person name="Watson M."/>
            <person name="Adriaenssens E.M."/>
            <person name="Foster-Nyarko E."/>
            <person name="Jarju S."/>
            <person name="Secka A."/>
            <person name="Antonio M."/>
            <person name="Oren A."/>
            <person name="Chaudhuri R.R."/>
            <person name="La Ragione R."/>
            <person name="Hildebrand F."/>
            <person name="Pallen M.J."/>
        </authorList>
    </citation>
    <scope>NUCLEOTIDE SEQUENCE</scope>
    <source>
        <strain evidence="1">3924</strain>
    </source>
</reference>
<dbReference type="InterPro" id="IPR038765">
    <property type="entry name" value="Papain-like_cys_pep_sf"/>
</dbReference>
<dbReference type="InterPro" id="IPR000200">
    <property type="entry name" value="Peptidase_C10"/>
</dbReference>
<evidence type="ECO:0000313" key="2">
    <source>
        <dbReference type="Proteomes" id="UP000712007"/>
    </source>
</evidence>
<dbReference type="AlphaFoldDB" id="A0A940DJ75"/>